<evidence type="ECO:0000256" key="1">
    <source>
        <dbReference type="SAM" id="SignalP"/>
    </source>
</evidence>
<feature type="signal peptide" evidence="1">
    <location>
        <begin position="1"/>
        <end position="35"/>
    </location>
</feature>
<accession>A0A5D3KNN3</accession>
<reference evidence="2 3" key="1">
    <citation type="submission" date="2019-08" db="EMBL/GenBank/DDBJ databases">
        <title>Bradyrhizobium hipponensis sp. nov., a rhizobium isolated from a Lupinus angustifolius root nodule in Tunisia.</title>
        <authorList>
            <person name="Off K."/>
            <person name="Rejili M."/>
            <person name="Mars M."/>
            <person name="Brachmann A."/>
            <person name="Marin M."/>
        </authorList>
    </citation>
    <scope>NUCLEOTIDE SEQUENCE [LARGE SCALE GENOMIC DNA]</scope>
    <source>
        <strain evidence="2 3">CTAW71</strain>
    </source>
</reference>
<dbReference type="OrthoDB" id="8245037at2"/>
<dbReference type="AlphaFoldDB" id="A0A5D3KNN3"/>
<evidence type="ECO:0008006" key="4">
    <source>
        <dbReference type="Google" id="ProtNLM"/>
    </source>
</evidence>
<organism evidence="2 3">
    <name type="scientific">Bradyrhizobium rifense</name>
    <dbReference type="NCBI Taxonomy" id="515499"/>
    <lineage>
        <taxon>Bacteria</taxon>
        <taxon>Pseudomonadati</taxon>
        <taxon>Pseudomonadota</taxon>
        <taxon>Alphaproteobacteria</taxon>
        <taxon>Hyphomicrobiales</taxon>
        <taxon>Nitrobacteraceae</taxon>
        <taxon>Bradyrhizobium</taxon>
    </lineage>
</organism>
<dbReference type="Proteomes" id="UP000324758">
    <property type="component" value="Unassembled WGS sequence"/>
</dbReference>
<feature type="chain" id="PRO_5023086337" description="Cysteine rich repeat protein" evidence="1">
    <location>
        <begin position="36"/>
        <end position="106"/>
    </location>
</feature>
<evidence type="ECO:0000313" key="2">
    <source>
        <dbReference type="EMBL" id="TYL97736.1"/>
    </source>
</evidence>
<keyword evidence="3" id="KW-1185">Reference proteome</keyword>
<evidence type="ECO:0000313" key="3">
    <source>
        <dbReference type="Proteomes" id="UP000324758"/>
    </source>
</evidence>
<gene>
    <name evidence="2" type="ORF">FXB40_07440</name>
</gene>
<proteinExistence type="predicted"/>
<sequence>MKTKSSDRRMPRWSRSLARGTSLCLLLATSWPAPSFSQGTPEQRAACTPDAFRLCSAFIPNADDIAICLRERSSELSDACRQVIQVEITQMPGARDTNSPRKRTTR</sequence>
<keyword evidence="1" id="KW-0732">Signal</keyword>
<protein>
    <recommendedName>
        <fullName evidence="4">Cysteine rich repeat protein</fullName>
    </recommendedName>
</protein>
<dbReference type="EMBL" id="VSSS01000014">
    <property type="protein sequence ID" value="TYL97736.1"/>
    <property type="molecule type" value="Genomic_DNA"/>
</dbReference>
<comment type="caution">
    <text evidence="2">The sequence shown here is derived from an EMBL/GenBank/DDBJ whole genome shotgun (WGS) entry which is preliminary data.</text>
</comment>
<name>A0A5D3KNN3_9BRAD</name>